<sequence length="99" mass="10829">GTILAQVDHAEQTANVAATTSRIRRRLWLLYALSRPVGPDSDVWDGGDDLYNNLFNLRISRRRWLRLASRRPVEPGGGAAGAGTALHRRLAAPGADSRI</sequence>
<gene>
    <name evidence="2" type="ORF">PGLA2088_LOCUS31785</name>
</gene>
<dbReference type="Proteomes" id="UP000626109">
    <property type="component" value="Unassembled WGS sequence"/>
</dbReference>
<proteinExistence type="predicted"/>
<name>A0A813KEX4_POLGL</name>
<dbReference type="EMBL" id="CAJNNW010029591">
    <property type="protein sequence ID" value="CAE8700790.1"/>
    <property type="molecule type" value="Genomic_DNA"/>
</dbReference>
<feature type="region of interest" description="Disordered" evidence="1">
    <location>
        <begin position="73"/>
        <end position="99"/>
    </location>
</feature>
<feature type="non-terminal residue" evidence="2">
    <location>
        <position position="1"/>
    </location>
</feature>
<dbReference type="AlphaFoldDB" id="A0A813KEX4"/>
<comment type="caution">
    <text evidence="2">The sequence shown here is derived from an EMBL/GenBank/DDBJ whole genome shotgun (WGS) entry which is preliminary data.</text>
</comment>
<accession>A0A813KEX4</accession>
<protein>
    <submittedName>
        <fullName evidence="2">Uncharacterized protein</fullName>
    </submittedName>
</protein>
<evidence type="ECO:0000313" key="2">
    <source>
        <dbReference type="EMBL" id="CAE8700790.1"/>
    </source>
</evidence>
<organism evidence="2 3">
    <name type="scientific">Polarella glacialis</name>
    <name type="common">Dinoflagellate</name>
    <dbReference type="NCBI Taxonomy" id="89957"/>
    <lineage>
        <taxon>Eukaryota</taxon>
        <taxon>Sar</taxon>
        <taxon>Alveolata</taxon>
        <taxon>Dinophyceae</taxon>
        <taxon>Suessiales</taxon>
        <taxon>Suessiaceae</taxon>
        <taxon>Polarella</taxon>
    </lineage>
</organism>
<reference evidence="2" key="1">
    <citation type="submission" date="2021-02" db="EMBL/GenBank/DDBJ databases">
        <authorList>
            <person name="Dougan E. K."/>
            <person name="Rhodes N."/>
            <person name="Thang M."/>
            <person name="Chan C."/>
        </authorList>
    </citation>
    <scope>NUCLEOTIDE SEQUENCE</scope>
</reference>
<evidence type="ECO:0000256" key="1">
    <source>
        <dbReference type="SAM" id="MobiDB-lite"/>
    </source>
</evidence>
<evidence type="ECO:0000313" key="3">
    <source>
        <dbReference type="Proteomes" id="UP000626109"/>
    </source>
</evidence>